<dbReference type="EMBL" id="JACONZ010000004">
    <property type="protein sequence ID" value="MBC5582116.1"/>
    <property type="molecule type" value="Genomic_DNA"/>
</dbReference>
<dbReference type="InterPro" id="IPR005645">
    <property type="entry name" value="FSH-like_dom"/>
</dbReference>
<dbReference type="GO" id="GO:0016787">
    <property type="term" value="F:hydrolase activity"/>
    <property type="evidence" value="ECO:0007669"/>
    <property type="project" value="UniProtKB-KW"/>
</dbReference>
<dbReference type="SUPFAM" id="SSF53474">
    <property type="entry name" value="alpha/beta-Hydrolases"/>
    <property type="match status" value="1"/>
</dbReference>
<organism evidence="4 5">
    <name type="scientific">Anaerofilum hominis</name>
    <dbReference type="NCBI Taxonomy" id="2763016"/>
    <lineage>
        <taxon>Bacteria</taxon>
        <taxon>Bacillati</taxon>
        <taxon>Bacillota</taxon>
        <taxon>Clostridia</taxon>
        <taxon>Eubacteriales</taxon>
        <taxon>Oscillospiraceae</taxon>
        <taxon>Anaerofilum</taxon>
    </lineage>
</organism>
<keyword evidence="5" id="KW-1185">Reference proteome</keyword>
<dbReference type="AlphaFoldDB" id="A0A923IAZ1"/>
<evidence type="ECO:0000256" key="2">
    <source>
        <dbReference type="SAM" id="Phobius"/>
    </source>
</evidence>
<sequence length="324" mass="36156">MTVILWGVIVLLALVLAAGSIFMYCFVILRPRRKRKQKPHAAAAEHGDAPPARGSFQEKQQAQLRAKAWLRAQTALEDVEIRSGDGLRLHGYLLPAQVPTGKVVLAVHGYKCDGLKEWGLYADHYHRRGYHLLMPDNRAHGESEGKYIGFGWLDRLDVLRWTEYLCGRFGPECEILLHGISMGSATVLMAGGESALCPQVKGIVADCGYTSAWDEFVYQMGRNFHLPPFPFLYGADLLCRWRAGYGFKEADTLAQVKKIRVPVLFIHGDADTYVPTEMGYRLYEACCAPKRLMIARGAIHANSYLTDPDAYEKAVSAFAASLNF</sequence>
<comment type="caution">
    <text evidence="4">The sequence shown here is derived from an EMBL/GenBank/DDBJ whole genome shotgun (WGS) entry which is preliminary data.</text>
</comment>
<keyword evidence="4" id="KW-0378">Hydrolase</keyword>
<keyword evidence="2" id="KW-0812">Transmembrane</keyword>
<keyword evidence="2" id="KW-0472">Membrane</keyword>
<keyword evidence="2" id="KW-1133">Transmembrane helix</keyword>
<feature type="region of interest" description="Disordered" evidence="1">
    <location>
        <begin position="38"/>
        <end position="57"/>
    </location>
</feature>
<proteinExistence type="predicted"/>
<accession>A0A923IAZ1</accession>
<reference evidence="4" key="1">
    <citation type="submission" date="2020-08" db="EMBL/GenBank/DDBJ databases">
        <title>Genome public.</title>
        <authorList>
            <person name="Liu C."/>
            <person name="Sun Q."/>
        </authorList>
    </citation>
    <scope>NUCLEOTIDE SEQUENCE</scope>
    <source>
        <strain evidence="4">BX8</strain>
    </source>
</reference>
<gene>
    <name evidence="4" type="ORF">H8S23_11420</name>
</gene>
<evidence type="ECO:0000313" key="4">
    <source>
        <dbReference type="EMBL" id="MBC5582116.1"/>
    </source>
</evidence>
<dbReference type="Gene3D" id="3.40.50.1820">
    <property type="entry name" value="alpha/beta hydrolase"/>
    <property type="match status" value="1"/>
</dbReference>
<dbReference type="Proteomes" id="UP000659630">
    <property type="component" value="Unassembled WGS sequence"/>
</dbReference>
<name>A0A923IAZ1_9FIRM</name>
<dbReference type="InterPro" id="IPR052920">
    <property type="entry name" value="DNA-binding_regulatory"/>
</dbReference>
<protein>
    <submittedName>
        <fullName evidence="4">Alpha/beta hydrolase</fullName>
    </submittedName>
</protein>
<dbReference type="PANTHER" id="PTHR43358">
    <property type="entry name" value="ALPHA/BETA-HYDROLASE"/>
    <property type="match status" value="1"/>
</dbReference>
<dbReference type="Pfam" id="PF03959">
    <property type="entry name" value="FSH1"/>
    <property type="match status" value="1"/>
</dbReference>
<feature type="transmembrane region" description="Helical" evidence="2">
    <location>
        <begin position="6"/>
        <end position="29"/>
    </location>
</feature>
<evidence type="ECO:0000259" key="3">
    <source>
        <dbReference type="Pfam" id="PF03959"/>
    </source>
</evidence>
<evidence type="ECO:0000313" key="5">
    <source>
        <dbReference type="Proteomes" id="UP000659630"/>
    </source>
</evidence>
<evidence type="ECO:0000256" key="1">
    <source>
        <dbReference type="SAM" id="MobiDB-lite"/>
    </source>
</evidence>
<feature type="domain" description="Serine hydrolase" evidence="3">
    <location>
        <begin position="199"/>
        <end position="290"/>
    </location>
</feature>
<dbReference type="InterPro" id="IPR029058">
    <property type="entry name" value="AB_hydrolase_fold"/>
</dbReference>
<dbReference type="RefSeq" id="WP_186888464.1">
    <property type="nucleotide sequence ID" value="NZ_JACONZ010000004.1"/>
</dbReference>
<dbReference type="PANTHER" id="PTHR43358:SF4">
    <property type="entry name" value="ALPHA_BETA HYDROLASE FOLD-1 DOMAIN-CONTAINING PROTEIN"/>
    <property type="match status" value="1"/>
</dbReference>